<keyword evidence="4" id="KW-1185">Reference proteome</keyword>
<dbReference type="AlphaFoldDB" id="A0AAE8MS04"/>
<feature type="signal peptide" evidence="2">
    <location>
        <begin position="1"/>
        <end position="20"/>
    </location>
</feature>
<gene>
    <name evidence="3" type="ORF">DNG_02212</name>
</gene>
<dbReference type="EMBL" id="ONZQ02000002">
    <property type="protein sequence ID" value="SPN99177.1"/>
    <property type="molecule type" value="Genomic_DNA"/>
</dbReference>
<comment type="caution">
    <text evidence="3">The sequence shown here is derived from an EMBL/GenBank/DDBJ whole genome shotgun (WGS) entry which is preliminary data.</text>
</comment>
<protein>
    <submittedName>
        <fullName evidence="3">Uncharacterized protein</fullName>
    </submittedName>
</protein>
<feature type="region of interest" description="Disordered" evidence="1">
    <location>
        <begin position="63"/>
        <end position="142"/>
    </location>
</feature>
<sequence length="166" mass="16748">MVSASRILAAAAVASSVALGFEYRGTYYADPYSQSGGGSQNKNRDYDMSSIFFWTARVFGRVPQDHWPDQPAAQPPGPGPTTTGTTTEPTVKSTTSDTSSSLGTFIVGPDGTASKLGAVSTAPSQTHADTGTEATPTALSSAQGNSGLTAARLGGAVAAVCGVINV</sequence>
<feature type="compositionally biased region" description="Polar residues" evidence="1">
    <location>
        <begin position="121"/>
        <end position="142"/>
    </location>
</feature>
<evidence type="ECO:0000313" key="4">
    <source>
        <dbReference type="Proteomes" id="UP001187682"/>
    </source>
</evidence>
<feature type="chain" id="PRO_5041955613" evidence="2">
    <location>
        <begin position="21"/>
        <end position="166"/>
    </location>
</feature>
<organism evidence="3 4">
    <name type="scientific">Cephalotrichum gorgonifer</name>
    <dbReference type="NCBI Taxonomy" id="2041049"/>
    <lineage>
        <taxon>Eukaryota</taxon>
        <taxon>Fungi</taxon>
        <taxon>Dikarya</taxon>
        <taxon>Ascomycota</taxon>
        <taxon>Pezizomycotina</taxon>
        <taxon>Sordariomycetes</taxon>
        <taxon>Hypocreomycetidae</taxon>
        <taxon>Microascales</taxon>
        <taxon>Microascaceae</taxon>
        <taxon>Cephalotrichum</taxon>
    </lineage>
</organism>
<keyword evidence="2" id="KW-0732">Signal</keyword>
<name>A0AAE8MS04_9PEZI</name>
<proteinExistence type="predicted"/>
<feature type="compositionally biased region" description="Low complexity" evidence="1">
    <location>
        <begin position="80"/>
        <end position="104"/>
    </location>
</feature>
<accession>A0AAE8MS04</accession>
<evidence type="ECO:0000256" key="1">
    <source>
        <dbReference type="SAM" id="MobiDB-lite"/>
    </source>
</evidence>
<reference evidence="3" key="1">
    <citation type="submission" date="2018-03" db="EMBL/GenBank/DDBJ databases">
        <authorList>
            <person name="Guldener U."/>
        </authorList>
    </citation>
    <scope>NUCLEOTIDE SEQUENCE</scope>
</reference>
<evidence type="ECO:0000313" key="3">
    <source>
        <dbReference type="EMBL" id="SPN99177.1"/>
    </source>
</evidence>
<dbReference type="Proteomes" id="UP001187682">
    <property type="component" value="Unassembled WGS sequence"/>
</dbReference>
<evidence type="ECO:0000256" key="2">
    <source>
        <dbReference type="SAM" id="SignalP"/>
    </source>
</evidence>